<accession>A0A146KDZ5</accession>
<evidence type="ECO:0000313" key="2">
    <source>
        <dbReference type="EMBL" id="JAP94428.1"/>
    </source>
</evidence>
<keyword evidence="1" id="KW-0812">Transmembrane</keyword>
<protein>
    <submittedName>
        <fullName evidence="2">Auxin efflux carrier</fullName>
    </submittedName>
</protein>
<feature type="transmembrane region" description="Helical" evidence="1">
    <location>
        <begin position="65"/>
        <end position="87"/>
    </location>
</feature>
<reference evidence="2" key="1">
    <citation type="submission" date="2015-07" db="EMBL/GenBank/DDBJ databases">
        <title>Adaptation to a free-living lifestyle via gene acquisitions in the diplomonad Trepomonas sp. PC1.</title>
        <authorList>
            <person name="Xu F."/>
            <person name="Jerlstrom-Hultqvist J."/>
            <person name="Kolisko M."/>
            <person name="Simpson A.G.B."/>
            <person name="Roger A.J."/>
            <person name="Svard S.G."/>
            <person name="Andersson J.O."/>
        </authorList>
    </citation>
    <scope>NUCLEOTIDE SEQUENCE</scope>
    <source>
        <strain evidence="2">PC1</strain>
    </source>
</reference>
<feature type="transmembrane region" description="Helical" evidence="1">
    <location>
        <begin position="127"/>
        <end position="147"/>
    </location>
</feature>
<feature type="non-terminal residue" evidence="2">
    <location>
        <position position="1"/>
    </location>
</feature>
<feature type="transmembrane region" description="Helical" evidence="1">
    <location>
        <begin position="34"/>
        <end position="53"/>
    </location>
</feature>
<evidence type="ECO:0000256" key="1">
    <source>
        <dbReference type="SAM" id="Phobius"/>
    </source>
</evidence>
<sequence length="209" mass="23941">IESILNGIIPVSLFVLTGILLVVFKIFPANQYQVLLNLTFRWFFPISIVYSLGRKQITADDFKLIVSYYFTSFVCLLINVPITVIMYSRNRLLAFAHVNACTLIQNIVITGMFITQGFFDPAMTQKSAYIVSIAQFTSTIPLCYFLFEFASLKRLQNKMHCKQTLLLFGKSLFETLKNPMILGIAIALMYNLAKTLWMPDLKQPPPWIE</sequence>
<feature type="transmembrane region" description="Helical" evidence="1">
    <location>
        <begin position="93"/>
        <end position="115"/>
    </location>
</feature>
<proteinExistence type="predicted"/>
<feature type="transmembrane region" description="Helical" evidence="1">
    <location>
        <begin position="7"/>
        <end position="28"/>
    </location>
</feature>
<dbReference type="AlphaFoldDB" id="A0A146KDZ5"/>
<name>A0A146KDZ5_9EUKA</name>
<gene>
    <name evidence="2" type="ORF">TPC1_12922</name>
</gene>
<feature type="non-terminal residue" evidence="2">
    <location>
        <position position="209"/>
    </location>
</feature>
<dbReference type="EMBL" id="GDID01002178">
    <property type="protein sequence ID" value="JAP94428.1"/>
    <property type="molecule type" value="Transcribed_RNA"/>
</dbReference>
<keyword evidence="1" id="KW-0472">Membrane</keyword>
<keyword evidence="1" id="KW-1133">Transmembrane helix</keyword>
<organism evidence="2">
    <name type="scientific">Trepomonas sp. PC1</name>
    <dbReference type="NCBI Taxonomy" id="1076344"/>
    <lineage>
        <taxon>Eukaryota</taxon>
        <taxon>Metamonada</taxon>
        <taxon>Diplomonadida</taxon>
        <taxon>Hexamitidae</taxon>
        <taxon>Hexamitinae</taxon>
        <taxon>Trepomonas</taxon>
    </lineage>
</organism>